<sequence length="104" mass="11481">MPKLVIGILFGYNLHLILGCEEQVEFSEPGQKEILIKASECAAKRWKLLTVAKDESGTLTVVDEAYTKLDGIGELTIHIGDELQPRLQQRLGIVCSEATLNLCI</sequence>
<feature type="signal peptide" evidence="1">
    <location>
        <begin position="1"/>
        <end position="19"/>
    </location>
</feature>
<proteinExistence type="predicted"/>
<dbReference type="AlphaFoldDB" id="A0A914HRY3"/>
<dbReference type="Proteomes" id="UP000887572">
    <property type="component" value="Unplaced"/>
</dbReference>
<organism evidence="2 3">
    <name type="scientific">Globodera rostochiensis</name>
    <name type="common">Golden nematode worm</name>
    <name type="synonym">Heterodera rostochiensis</name>
    <dbReference type="NCBI Taxonomy" id="31243"/>
    <lineage>
        <taxon>Eukaryota</taxon>
        <taxon>Metazoa</taxon>
        <taxon>Ecdysozoa</taxon>
        <taxon>Nematoda</taxon>
        <taxon>Chromadorea</taxon>
        <taxon>Rhabditida</taxon>
        <taxon>Tylenchina</taxon>
        <taxon>Tylenchomorpha</taxon>
        <taxon>Tylenchoidea</taxon>
        <taxon>Heteroderidae</taxon>
        <taxon>Heteroderinae</taxon>
        <taxon>Globodera</taxon>
    </lineage>
</organism>
<name>A0A914HRY3_GLORO</name>
<reference evidence="3" key="1">
    <citation type="submission" date="2022-11" db="UniProtKB">
        <authorList>
            <consortium name="WormBaseParasite"/>
        </authorList>
    </citation>
    <scope>IDENTIFICATION</scope>
</reference>
<evidence type="ECO:0000313" key="3">
    <source>
        <dbReference type="WBParaSite" id="Gr19_v10_g34.t2"/>
    </source>
</evidence>
<accession>A0A914HRY3</accession>
<evidence type="ECO:0000313" key="2">
    <source>
        <dbReference type="Proteomes" id="UP000887572"/>
    </source>
</evidence>
<keyword evidence="1" id="KW-0732">Signal</keyword>
<feature type="chain" id="PRO_5037226121" evidence="1">
    <location>
        <begin position="20"/>
        <end position="104"/>
    </location>
</feature>
<dbReference type="WBParaSite" id="Gr19_v10_g34.t2">
    <property type="protein sequence ID" value="Gr19_v10_g34.t2"/>
    <property type="gene ID" value="Gr19_v10_g34"/>
</dbReference>
<evidence type="ECO:0000256" key="1">
    <source>
        <dbReference type="SAM" id="SignalP"/>
    </source>
</evidence>
<keyword evidence="2" id="KW-1185">Reference proteome</keyword>
<dbReference type="PROSITE" id="PS51257">
    <property type="entry name" value="PROKAR_LIPOPROTEIN"/>
    <property type="match status" value="1"/>
</dbReference>
<protein>
    <submittedName>
        <fullName evidence="3">Uncharacterized protein</fullName>
    </submittedName>
</protein>